<sequence length="389" mass="42369">MWRRGVSRAAQLGLRASSVQEACRQTACASLTTGLFAQATGGSAAGAAAQWEAWRGLAASAPAATEANPRAVWYPDPEAEVGAPAPEFSLPAIIDGEVKQVSLSDYKGKYVILFFYPKDFTFVCPTEIIAFSDRAKEFEALNCQLLACSTDTPEVHLAWIKTARKRGGLGFMQIPILADVTKEVSAVYGTLKRDAGIALRGLYVINPEGVLEHVTINNFPIGRNVEEALRVLQAVQYVAEHGEVCPAGWKPGDKTMVADPEKSLEYFESLEEEEAEDEPGSKLPKIKSKKDMDDLIASGKKVVVKFWAPWCNKCRMIAPKVDGMQAQNPDVSFVSFDTTEAALENLTAELGVKALPQFRFYANGKEVLEPIKGYKLQTLADAISKLNGM</sequence>
<dbReference type="GO" id="GO:0006979">
    <property type="term" value="P:response to oxidative stress"/>
    <property type="evidence" value="ECO:0007669"/>
    <property type="project" value="TreeGrafter"/>
</dbReference>
<evidence type="ECO:0000256" key="1">
    <source>
        <dbReference type="ARBA" id="ARBA00009796"/>
    </source>
</evidence>
<dbReference type="GO" id="GO:0033554">
    <property type="term" value="P:cellular response to stress"/>
    <property type="evidence" value="ECO:0007669"/>
    <property type="project" value="TreeGrafter"/>
</dbReference>
<organism evidence="11 12">
    <name type="scientific">Micractinium conductrix</name>
    <dbReference type="NCBI Taxonomy" id="554055"/>
    <lineage>
        <taxon>Eukaryota</taxon>
        <taxon>Viridiplantae</taxon>
        <taxon>Chlorophyta</taxon>
        <taxon>core chlorophytes</taxon>
        <taxon>Trebouxiophyceae</taxon>
        <taxon>Chlorellales</taxon>
        <taxon>Chlorellaceae</taxon>
        <taxon>Chlorella clade</taxon>
        <taxon>Micractinium</taxon>
    </lineage>
</organism>
<evidence type="ECO:0000256" key="5">
    <source>
        <dbReference type="ARBA" id="ARBA00023002"/>
    </source>
</evidence>
<proteinExistence type="inferred from homology"/>
<comment type="similarity">
    <text evidence="1">Belongs to the peroxiredoxin family. AhpC/Prx1 subfamily.</text>
</comment>
<reference evidence="11 12" key="1">
    <citation type="journal article" date="2018" name="Plant J.">
        <title>Genome sequences of Chlorella sorokiniana UTEX 1602 and Micractinium conductrix SAG 241.80: implications to maltose excretion by a green alga.</title>
        <authorList>
            <person name="Arriola M.B."/>
            <person name="Velmurugan N."/>
            <person name="Zhang Y."/>
            <person name="Plunkett M.H."/>
            <person name="Hondzo H."/>
            <person name="Barney B.M."/>
        </authorList>
    </citation>
    <scope>NUCLEOTIDE SEQUENCE [LARGE SCALE GENOMIC DNA]</scope>
    <source>
        <strain evidence="11 12">SAG 241.80</strain>
    </source>
</reference>
<dbReference type="CDD" id="cd03015">
    <property type="entry name" value="PRX_Typ2cys"/>
    <property type="match status" value="1"/>
</dbReference>
<accession>A0A2P6V1I1</accession>
<evidence type="ECO:0000256" key="4">
    <source>
        <dbReference type="ARBA" id="ARBA00022862"/>
    </source>
</evidence>
<dbReference type="PANTHER" id="PTHR10681:SF171">
    <property type="entry name" value="PEROXIREDOXIN 4"/>
    <property type="match status" value="1"/>
</dbReference>
<keyword evidence="5" id="KW-0560">Oxidoreductase</keyword>
<dbReference type="Proteomes" id="UP000239649">
    <property type="component" value="Unassembled WGS sequence"/>
</dbReference>
<keyword evidence="6" id="KW-1015">Disulfide bond</keyword>
<dbReference type="InterPro" id="IPR000866">
    <property type="entry name" value="AhpC/TSA"/>
</dbReference>
<dbReference type="GO" id="GO:0042744">
    <property type="term" value="P:hydrogen peroxide catabolic process"/>
    <property type="evidence" value="ECO:0007669"/>
    <property type="project" value="TreeGrafter"/>
</dbReference>
<evidence type="ECO:0000313" key="11">
    <source>
        <dbReference type="EMBL" id="PSC67951.1"/>
    </source>
</evidence>
<keyword evidence="7" id="KW-0676">Redox-active center</keyword>
<dbReference type="EMBL" id="LHPF02000044">
    <property type="protein sequence ID" value="PSC67951.1"/>
    <property type="molecule type" value="Genomic_DNA"/>
</dbReference>
<evidence type="ECO:0000256" key="3">
    <source>
        <dbReference type="ARBA" id="ARBA00022559"/>
    </source>
</evidence>
<dbReference type="PANTHER" id="PTHR10681">
    <property type="entry name" value="THIOREDOXIN PEROXIDASE"/>
    <property type="match status" value="1"/>
</dbReference>
<feature type="domain" description="Thioredoxin" evidence="10">
    <location>
        <begin position="264"/>
        <end position="389"/>
    </location>
</feature>
<dbReference type="GO" id="GO:0045454">
    <property type="term" value="P:cell redox homeostasis"/>
    <property type="evidence" value="ECO:0007669"/>
    <property type="project" value="TreeGrafter"/>
</dbReference>
<evidence type="ECO:0000256" key="9">
    <source>
        <dbReference type="ARBA" id="ARBA00049091"/>
    </source>
</evidence>
<dbReference type="Pfam" id="PF00085">
    <property type="entry name" value="Thioredoxin"/>
    <property type="match status" value="1"/>
</dbReference>
<dbReference type="FunFam" id="3.40.30.10:FF:000003">
    <property type="entry name" value="Peroxiredoxin 1"/>
    <property type="match status" value="1"/>
</dbReference>
<dbReference type="AlphaFoldDB" id="A0A2P6V1I1"/>
<dbReference type="EC" id="1.11.1.24" evidence="2"/>
<dbReference type="Pfam" id="PF00578">
    <property type="entry name" value="AhpC-TSA"/>
    <property type="match status" value="1"/>
</dbReference>
<evidence type="ECO:0000256" key="2">
    <source>
        <dbReference type="ARBA" id="ARBA00013017"/>
    </source>
</evidence>
<dbReference type="InterPro" id="IPR050217">
    <property type="entry name" value="Peroxiredoxin"/>
</dbReference>
<feature type="domain" description="Thioredoxin" evidence="10">
    <location>
        <begin position="79"/>
        <end position="237"/>
    </location>
</feature>
<dbReference type="SUPFAM" id="SSF52833">
    <property type="entry name" value="Thioredoxin-like"/>
    <property type="match status" value="2"/>
</dbReference>
<dbReference type="InterPro" id="IPR036249">
    <property type="entry name" value="Thioredoxin-like_sf"/>
</dbReference>
<comment type="catalytic activity">
    <reaction evidence="9">
        <text>a hydroperoxide + [thioredoxin]-dithiol = an alcohol + [thioredoxin]-disulfide + H2O</text>
        <dbReference type="Rhea" id="RHEA:62620"/>
        <dbReference type="Rhea" id="RHEA-COMP:10698"/>
        <dbReference type="Rhea" id="RHEA-COMP:10700"/>
        <dbReference type="ChEBI" id="CHEBI:15377"/>
        <dbReference type="ChEBI" id="CHEBI:29950"/>
        <dbReference type="ChEBI" id="CHEBI:30879"/>
        <dbReference type="ChEBI" id="CHEBI:35924"/>
        <dbReference type="ChEBI" id="CHEBI:50058"/>
        <dbReference type="EC" id="1.11.1.24"/>
    </reaction>
</comment>
<keyword evidence="3" id="KW-0575">Peroxidase</keyword>
<dbReference type="GO" id="GO:0008379">
    <property type="term" value="F:thioredoxin peroxidase activity"/>
    <property type="evidence" value="ECO:0007669"/>
    <property type="project" value="TreeGrafter"/>
</dbReference>
<dbReference type="CDD" id="cd02947">
    <property type="entry name" value="TRX_family"/>
    <property type="match status" value="1"/>
</dbReference>
<dbReference type="PROSITE" id="PS51352">
    <property type="entry name" value="THIOREDOXIN_2"/>
    <property type="match status" value="2"/>
</dbReference>
<evidence type="ECO:0000259" key="10">
    <source>
        <dbReference type="PROSITE" id="PS51352"/>
    </source>
</evidence>
<dbReference type="InterPro" id="IPR019479">
    <property type="entry name" value="Peroxiredoxin_C"/>
</dbReference>
<dbReference type="GO" id="GO:0005829">
    <property type="term" value="C:cytosol"/>
    <property type="evidence" value="ECO:0007669"/>
    <property type="project" value="TreeGrafter"/>
</dbReference>
<gene>
    <name evidence="11" type="ORF">C2E20_8393</name>
</gene>
<dbReference type="InterPro" id="IPR013766">
    <property type="entry name" value="Thioredoxin_domain"/>
</dbReference>
<dbReference type="Gene3D" id="3.40.30.10">
    <property type="entry name" value="Glutaredoxin"/>
    <property type="match status" value="2"/>
</dbReference>
<protein>
    <recommendedName>
        <fullName evidence="2">thioredoxin-dependent peroxiredoxin</fullName>
        <ecNumber evidence="2">1.11.1.24</ecNumber>
    </recommendedName>
</protein>
<dbReference type="STRING" id="554055.A0A2P6V1I1"/>
<comment type="caution">
    <text evidence="11">The sequence shown here is derived from an EMBL/GenBank/DDBJ whole genome shotgun (WGS) entry which is preliminary data.</text>
</comment>
<keyword evidence="12" id="KW-1185">Reference proteome</keyword>
<dbReference type="OrthoDB" id="185659at2759"/>
<keyword evidence="4" id="KW-0049">Antioxidant</keyword>
<evidence type="ECO:0000256" key="7">
    <source>
        <dbReference type="ARBA" id="ARBA00023284"/>
    </source>
</evidence>
<comment type="function">
    <text evidence="8">Thiol-specific peroxidase that catalyzes the reduction of hydrogen peroxide and organic hydroperoxides to water and alcohols, respectively. Plays a role in cell protection against oxidative stress by detoxifying peroxides. May be an antioxidant enzyme particularly in the developing shoot and photosynthesizing leaf.</text>
</comment>
<evidence type="ECO:0000256" key="6">
    <source>
        <dbReference type="ARBA" id="ARBA00023157"/>
    </source>
</evidence>
<dbReference type="Pfam" id="PF10417">
    <property type="entry name" value="1-cysPrx_C"/>
    <property type="match status" value="1"/>
</dbReference>
<evidence type="ECO:0000313" key="12">
    <source>
        <dbReference type="Proteomes" id="UP000239649"/>
    </source>
</evidence>
<name>A0A2P6V1I1_9CHLO</name>
<evidence type="ECO:0000256" key="8">
    <source>
        <dbReference type="ARBA" id="ARBA00045169"/>
    </source>
</evidence>